<reference evidence="3" key="1">
    <citation type="journal article" date="2019" name="Int. J. Syst. Evol. Microbiol.">
        <title>The Global Catalogue of Microorganisms (GCM) 10K type strain sequencing project: providing services to taxonomists for standard genome sequencing and annotation.</title>
        <authorList>
            <consortium name="The Broad Institute Genomics Platform"/>
            <consortium name="The Broad Institute Genome Sequencing Center for Infectious Disease"/>
            <person name="Wu L."/>
            <person name="Ma J."/>
        </authorList>
    </citation>
    <scope>NUCLEOTIDE SEQUENCE [LARGE SCALE GENOMIC DNA]</scope>
    <source>
        <strain evidence="3">CCUG 63369</strain>
    </source>
</reference>
<dbReference type="Pfam" id="PF01565">
    <property type="entry name" value="FAD_binding_4"/>
    <property type="match status" value="1"/>
</dbReference>
<dbReference type="SUPFAM" id="SSF56176">
    <property type="entry name" value="FAD-binding/transporter-associated domain-like"/>
    <property type="match status" value="1"/>
</dbReference>
<dbReference type="Gene3D" id="3.30.465.10">
    <property type="match status" value="1"/>
</dbReference>
<comment type="caution">
    <text evidence="2">The sequence shown here is derived from an EMBL/GenBank/DDBJ whole genome shotgun (WGS) entry which is preliminary data.</text>
</comment>
<dbReference type="InterPro" id="IPR036318">
    <property type="entry name" value="FAD-bd_PCMH-like_sf"/>
</dbReference>
<dbReference type="InterPro" id="IPR006094">
    <property type="entry name" value="Oxid_FAD_bind_N"/>
</dbReference>
<dbReference type="Proteomes" id="UP001596956">
    <property type="component" value="Unassembled WGS sequence"/>
</dbReference>
<gene>
    <name evidence="2" type="ORF">ACFQZU_23770</name>
</gene>
<name>A0ABW3BPM5_9ACTN</name>
<dbReference type="InterPro" id="IPR016169">
    <property type="entry name" value="FAD-bd_PCMH_sub2"/>
</dbReference>
<dbReference type="PANTHER" id="PTHR43762:SF1">
    <property type="entry name" value="D-ARABINONO-1,4-LACTONE OXIDASE"/>
    <property type="match status" value="1"/>
</dbReference>
<dbReference type="InterPro" id="IPR016166">
    <property type="entry name" value="FAD-bd_PCMH"/>
</dbReference>
<organism evidence="2 3">
    <name type="scientific">Streptomonospora algeriensis</name>
    <dbReference type="NCBI Taxonomy" id="995084"/>
    <lineage>
        <taxon>Bacteria</taxon>
        <taxon>Bacillati</taxon>
        <taxon>Actinomycetota</taxon>
        <taxon>Actinomycetes</taxon>
        <taxon>Streptosporangiales</taxon>
        <taxon>Nocardiopsidaceae</taxon>
        <taxon>Streptomonospora</taxon>
    </lineage>
</organism>
<dbReference type="EMBL" id="JBHTHR010001547">
    <property type="protein sequence ID" value="MFD0804314.1"/>
    <property type="molecule type" value="Genomic_DNA"/>
</dbReference>
<evidence type="ECO:0000259" key="1">
    <source>
        <dbReference type="PROSITE" id="PS51387"/>
    </source>
</evidence>
<protein>
    <submittedName>
        <fullName evidence="2">FAD-binding protein</fullName>
    </submittedName>
</protein>
<sequence>LGRSYGDAAQCAGGTVLDCAELVPGFRLDASRAVATAAAGTSLADLTAELLPRGYFPPVVPGTRHVTVGGAIGADIHGKNHHADSSFGAHVHALRLLTPDGAHREVSPDCDPALFWATVGGMGLTGVVTEATFSVVPVETSAMRVDTDRVPDLDAAMALMSAQDADYPYSVCWLDLLGRGAASGRGVLTRARHARAGELPPA</sequence>
<keyword evidence="3" id="KW-1185">Reference proteome</keyword>
<evidence type="ECO:0000313" key="3">
    <source>
        <dbReference type="Proteomes" id="UP001596956"/>
    </source>
</evidence>
<dbReference type="PANTHER" id="PTHR43762">
    <property type="entry name" value="L-GULONOLACTONE OXIDASE"/>
    <property type="match status" value="1"/>
</dbReference>
<dbReference type="PROSITE" id="PS51387">
    <property type="entry name" value="FAD_PCMH"/>
    <property type="match status" value="1"/>
</dbReference>
<evidence type="ECO:0000313" key="2">
    <source>
        <dbReference type="EMBL" id="MFD0804314.1"/>
    </source>
</evidence>
<feature type="non-terminal residue" evidence="2">
    <location>
        <position position="1"/>
    </location>
</feature>
<proteinExistence type="predicted"/>
<feature type="domain" description="FAD-binding PCMH-type" evidence="1">
    <location>
        <begin position="1"/>
        <end position="138"/>
    </location>
</feature>
<feature type="non-terminal residue" evidence="2">
    <location>
        <position position="202"/>
    </location>
</feature>
<accession>A0ABW3BPM5</accession>
<dbReference type="InterPro" id="IPR010031">
    <property type="entry name" value="FAD_lactone_oxidase-like"/>
</dbReference>